<evidence type="ECO:0000313" key="2">
    <source>
        <dbReference type="EMBL" id="OGE80222.1"/>
    </source>
</evidence>
<reference evidence="2 3" key="1">
    <citation type="journal article" date="2016" name="Nat. Commun.">
        <title>Thousands of microbial genomes shed light on interconnected biogeochemical processes in an aquifer system.</title>
        <authorList>
            <person name="Anantharaman K."/>
            <person name="Brown C.T."/>
            <person name="Hug L.A."/>
            <person name="Sharon I."/>
            <person name="Castelle C.J."/>
            <person name="Probst A.J."/>
            <person name="Thomas B.C."/>
            <person name="Singh A."/>
            <person name="Wilkins M.J."/>
            <person name="Karaoz U."/>
            <person name="Brodie E.L."/>
            <person name="Williams K.H."/>
            <person name="Hubbard S.S."/>
            <person name="Banfield J.F."/>
        </authorList>
    </citation>
    <scope>NUCLEOTIDE SEQUENCE [LARGE SCALE GENOMIC DNA]</scope>
</reference>
<evidence type="ECO:0000313" key="3">
    <source>
        <dbReference type="Proteomes" id="UP000177912"/>
    </source>
</evidence>
<feature type="transmembrane region" description="Helical" evidence="1">
    <location>
        <begin position="117"/>
        <end position="137"/>
    </location>
</feature>
<keyword evidence="1" id="KW-1133">Transmembrane helix</keyword>
<keyword evidence="1" id="KW-0472">Membrane</keyword>
<feature type="transmembrane region" description="Helical" evidence="1">
    <location>
        <begin position="35"/>
        <end position="55"/>
    </location>
</feature>
<keyword evidence="1" id="KW-0812">Transmembrane</keyword>
<accession>A0A1F5NRQ1</accession>
<dbReference type="Proteomes" id="UP000177912">
    <property type="component" value="Unassembled WGS sequence"/>
</dbReference>
<feature type="transmembrane region" description="Helical" evidence="1">
    <location>
        <begin position="176"/>
        <end position="200"/>
    </location>
</feature>
<name>A0A1F5NRQ1_9BACT</name>
<feature type="transmembrane region" description="Helical" evidence="1">
    <location>
        <begin position="206"/>
        <end position="224"/>
    </location>
</feature>
<evidence type="ECO:0000256" key="1">
    <source>
        <dbReference type="SAM" id="Phobius"/>
    </source>
</evidence>
<sequence>MRLDQKIASIETRKLIIVLIVSISNFVVFEIMSFLLGINAVSGFLLVAIVLYLHLKVKFSFIFDLNLKGAKSWERSTEFHKSHPSGVLTWFRIFGKALSLRFHYLYTWKHWRHFQNYLILPGILYWGIVALLFLNPFDFWRKQLIIIAGSLLLMVVIWFLKMIFTDYKKASIRLNYMMFSTTIITAFIAYSTSLGLSWYFGIESSLFVLFVGMVSFLLFYQSLFHSDLVTLQTIGLVLLGAVVISVSAFVVSELWTVNFYTAGLLLAGIAYSYWGMAMLHIQKKLFWRGAFELVLIFLVVLFFVLATTNFGARIG</sequence>
<feature type="transmembrane region" description="Helical" evidence="1">
    <location>
        <begin position="286"/>
        <end position="306"/>
    </location>
</feature>
<gene>
    <name evidence="2" type="ORF">A2826_03085</name>
</gene>
<feature type="transmembrane region" description="Helical" evidence="1">
    <location>
        <begin position="12"/>
        <end position="29"/>
    </location>
</feature>
<organism evidence="2 3">
    <name type="scientific">Candidatus Doudnabacteria bacterium RIFCSPHIGHO2_01_FULL_43_23</name>
    <dbReference type="NCBI Taxonomy" id="1817822"/>
    <lineage>
        <taxon>Bacteria</taxon>
        <taxon>Candidatus Doudnaibacteriota</taxon>
    </lineage>
</organism>
<dbReference type="EMBL" id="MFEI01000037">
    <property type="protein sequence ID" value="OGE80222.1"/>
    <property type="molecule type" value="Genomic_DNA"/>
</dbReference>
<protein>
    <submittedName>
        <fullName evidence="2">Uncharacterized protein</fullName>
    </submittedName>
</protein>
<feature type="transmembrane region" description="Helical" evidence="1">
    <location>
        <begin position="143"/>
        <end position="164"/>
    </location>
</feature>
<feature type="transmembrane region" description="Helical" evidence="1">
    <location>
        <begin position="231"/>
        <end position="251"/>
    </location>
</feature>
<feature type="transmembrane region" description="Helical" evidence="1">
    <location>
        <begin position="257"/>
        <end position="274"/>
    </location>
</feature>
<proteinExistence type="predicted"/>
<comment type="caution">
    <text evidence="2">The sequence shown here is derived from an EMBL/GenBank/DDBJ whole genome shotgun (WGS) entry which is preliminary data.</text>
</comment>
<dbReference type="AlphaFoldDB" id="A0A1F5NRQ1"/>